<accession>A0ABP0IEQ6</accession>
<protein>
    <recommendedName>
        <fullName evidence="6">Ion transport domain-containing protein</fullName>
    </recommendedName>
</protein>
<feature type="transmembrane region" description="Helical" evidence="5">
    <location>
        <begin position="341"/>
        <end position="363"/>
    </location>
</feature>
<comment type="caution">
    <text evidence="7">The sequence shown here is derived from an EMBL/GenBank/DDBJ whole genome shotgun (WGS) entry which is preliminary data.</text>
</comment>
<keyword evidence="8" id="KW-1185">Reference proteome</keyword>
<feature type="transmembrane region" description="Helical" evidence="5">
    <location>
        <begin position="260"/>
        <end position="280"/>
    </location>
</feature>
<evidence type="ECO:0000256" key="3">
    <source>
        <dbReference type="ARBA" id="ARBA00022989"/>
    </source>
</evidence>
<dbReference type="EMBL" id="CAXAMN010002492">
    <property type="protein sequence ID" value="CAK8999873.1"/>
    <property type="molecule type" value="Genomic_DNA"/>
</dbReference>
<dbReference type="SUPFAM" id="SSF81324">
    <property type="entry name" value="Voltage-gated potassium channels"/>
    <property type="match status" value="1"/>
</dbReference>
<feature type="transmembrane region" description="Helical" evidence="5">
    <location>
        <begin position="411"/>
        <end position="431"/>
    </location>
</feature>
<dbReference type="PANTHER" id="PTHR45689">
    <property type="entry name" value="I[[H]] CHANNEL, ISOFORM E"/>
    <property type="match status" value="1"/>
</dbReference>
<keyword evidence="4 5" id="KW-0472">Membrane</keyword>
<proteinExistence type="predicted"/>
<dbReference type="InterPro" id="IPR005821">
    <property type="entry name" value="Ion_trans_dom"/>
</dbReference>
<evidence type="ECO:0000259" key="6">
    <source>
        <dbReference type="Pfam" id="PF00520"/>
    </source>
</evidence>
<feature type="domain" description="Ion transport" evidence="6">
    <location>
        <begin position="185"/>
        <end position="433"/>
    </location>
</feature>
<reference evidence="7 8" key="1">
    <citation type="submission" date="2024-02" db="EMBL/GenBank/DDBJ databases">
        <authorList>
            <person name="Chen Y."/>
            <person name="Shah S."/>
            <person name="Dougan E. K."/>
            <person name="Thang M."/>
            <person name="Chan C."/>
        </authorList>
    </citation>
    <scope>NUCLEOTIDE SEQUENCE [LARGE SCALE GENOMIC DNA]</scope>
</reference>
<keyword evidence="3 5" id="KW-1133">Transmembrane helix</keyword>
<evidence type="ECO:0000313" key="8">
    <source>
        <dbReference type="Proteomes" id="UP001642484"/>
    </source>
</evidence>
<evidence type="ECO:0000256" key="1">
    <source>
        <dbReference type="ARBA" id="ARBA00004141"/>
    </source>
</evidence>
<organism evidence="7 8">
    <name type="scientific">Durusdinium trenchii</name>
    <dbReference type="NCBI Taxonomy" id="1381693"/>
    <lineage>
        <taxon>Eukaryota</taxon>
        <taxon>Sar</taxon>
        <taxon>Alveolata</taxon>
        <taxon>Dinophyceae</taxon>
        <taxon>Suessiales</taxon>
        <taxon>Symbiodiniaceae</taxon>
        <taxon>Durusdinium</taxon>
    </lineage>
</organism>
<feature type="transmembrane region" description="Helical" evidence="5">
    <location>
        <begin position="215"/>
        <end position="239"/>
    </location>
</feature>
<name>A0ABP0IEQ6_9DINO</name>
<feature type="transmembrane region" description="Helical" evidence="5">
    <location>
        <begin position="184"/>
        <end position="203"/>
    </location>
</feature>
<evidence type="ECO:0000313" key="7">
    <source>
        <dbReference type="EMBL" id="CAK8999873.1"/>
    </source>
</evidence>
<evidence type="ECO:0000256" key="2">
    <source>
        <dbReference type="ARBA" id="ARBA00022692"/>
    </source>
</evidence>
<dbReference type="Gene3D" id="1.10.287.70">
    <property type="match status" value="1"/>
</dbReference>
<evidence type="ECO:0000256" key="5">
    <source>
        <dbReference type="SAM" id="Phobius"/>
    </source>
</evidence>
<evidence type="ECO:0000256" key="4">
    <source>
        <dbReference type="ARBA" id="ARBA00023136"/>
    </source>
</evidence>
<gene>
    <name evidence="7" type="ORF">CCMP2556_LOCUS5833</name>
</gene>
<dbReference type="InterPro" id="IPR051413">
    <property type="entry name" value="K/Na_HCN_channel"/>
</dbReference>
<dbReference type="Pfam" id="PF00520">
    <property type="entry name" value="Ion_trans"/>
    <property type="match status" value="1"/>
</dbReference>
<keyword evidence="2 5" id="KW-0812">Transmembrane</keyword>
<dbReference type="PANTHER" id="PTHR45689:SF5">
    <property type="entry name" value="I[[H]] CHANNEL, ISOFORM E"/>
    <property type="match status" value="1"/>
</dbReference>
<dbReference type="Proteomes" id="UP001642484">
    <property type="component" value="Unassembled WGS sequence"/>
</dbReference>
<comment type="subcellular location">
    <subcellularLocation>
        <location evidence="1">Membrane</location>
        <topology evidence="1">Multi-pass membrane protein</topology>
    </subcellularLocation>
</comment>
<sequence length="802" mass="90776">MSLVQGRQSFEEILTDQLDGLKSAVLAAHGSVLEDLQLRVQGGCCETPMIHELRETREQRVPRERLSVEEEEELLQRGPQELMILMDSAPGKFMEETLSPGPVDRWYDLYMHLRSKSRRPPVAEPSQLTILEPWTAKFSFKALQKGLSRPMFKRRPSLTLGDTMLDKRWLFRKITLTPHGNARLAWTFFGLLAICWDLIFIPLQMFDINAEVDNLINVVSVAIFVYWVLDVPATFITGFDRAGILEMRIHEIARNYAKGWLGLDVTVLVLDVMIFVVLSFNTESESGSNDSMGSFRLARALRLMRFLRLLRLHKMANLAAEILDRFKTDSFLLTMNILRSLAAVLALNHYMSCAFLGLALFAAEGELTWIEIAELQHMDFLTQYFSALHWSLTQFMPATNNIAPNTAPERIYAIFVVLIGLAVFSSFVSGVTNTATGAAFLSWVGEVAKCQFCQRQPLTCQAFRRPNTPRAISAHHSLCKHSHGTTDPCSCPSHPLLKLFGLANWLLPCFTSTSRGSPDRPIQVSMAKVNQLRQIHTEHFKQESRMKSFLTQKSVSVDVWCRVQKFCRLRILLDKMSLKEGDIPMLQDLPHGLRVKLHAEIYMPILVSANWMPSDVTEIDEELMLKLCDKVLLEKVASPMQEIFLERGECPEVVIPTAVPRQSLIYWSSRLKDYVRVEEGTWLCELSLWARWEYRGQLDTEEVSHYVVIPTQEFALAVTKAGGSLFQLIRTIGLLYIAKAESQDANCDGIPLTDLPLLSESDAQDVTDRAKRFGQLRLSPRKASNASLGGLFGGRRSSFNAA</sequence>